<dbReference type="RefSeq" id="WP_162441507.1">
    <property type="nucleotide sequence ID" value="NZ_CP048222.1"/>
</dbReference>
<name>A0A6C0GCL6_9BACT</name>
<reference evidence="1 2" key="1">
    <citation type="submission" date="2020-01" db="EMBL/GenBank/DDBJ databases">
        <authorList>
            <person name="Kim M.K."/>
        </authorList>
    </citation>
    <scope>NUCLEOTIDE SEQUENCE [LARGE SCALE GENOMIC DNA]</scope>
    <source>
        <strain evidence="1 2">172606-1</strain>
    </source>
</reference>
<keyword evidence="2" id="KW-1185">Reference proteome</keyword>
<organism evidence="1 2">
    <name type="scientific">Rhodocytophaga rosea</name>
    <dbReference type="NCBI Taxonomy" id="2704465"/>
    <lineage>
        <taxon>Bacteria</taxon>
        <taxon>Pseudomonadati</taxon>
        <taxon>Bacteroidota</taxon>
        <taxon>Cytophagia</taxon>
        <taxon>Cytophagales</taxon>
        <taxon>Rhodocytophagaceae</taxon>
        <taxon>Rhodocytophaga</taxon>
    </lineage>
</organism>
<proteinExistence type="predicted"/>
<dbReference type="KEGG" id="rhoz:GXP67_01380"/>
<evidence type="ECO:0000313" key="2">
    <source>
        <dbReference type="Proteomes" id="UP000480178"/>
    </source>
</evidence>
<dbReference type="Proteomes" id="UP000480178">
    <property type="component" value="Chromosome"/>
</dbReference>
<sequence length="147" mass="17459">MDKTTHRNCTISKIDRSITESHNLDQLASTEQFLFLYYKYFPFDAQYFKQEWMLDNKLRNRKREMVLVDDLEPDTISFQAEKMSLRRLNAYVKTLTTHEFQNIWIKLQSQLHGVDAVDISMYPDLCEKIACLKSPYKYSTDAELQVA</sequence>
<dbReference type="AlphaFoldDB" id="A0A6C0GCL6"/>
<gene>
    <name evidence="1" type="ORF">GXP67_01380</name>
</gene>
<accession>A0A6C0GCL6</accession>
<dbReference type="EMBL" id="CP048222">
    <property type="protein sequence ID" value="QHT65420.1"/>
    <property type="molecule type" value="Genomic_DNA"/>
</dbReference>
<evidence type="ECO:0000313" key="1">
    <source>
        <dbReference type="EMBL" id="QHT65420.1"/>
    </source>
</evidence>
<protein>
    <submittedName>
        <fullName evidence="1">Uncharacterized protein</fullName>
    </submittedName>
</protein>